<evidence type="ECO:0000256" key="1">
    <source>
        <dbReference type="SAM" id="MobiDB-lite"/>
    </source>
</evidence>
<name>A0A5E4CGL3_MARMO</name>
<reference evidence="2" key="1">
    <citation type="submission" date="2019-04" db="EMBL/GenBank/DDBJ databases">
        <authorList>
            <person name="Alioto T."/>
            <person name="Alioto T."/>
        </authorList>
    </citation>
    <scope>NUCLEOTIDE SEQUENCE [LARGE SCALE GENOMIC DNA]</scope>
</reference>
<feature type="region of interest" description="Disordered" evidence="1">
    <location>
        <begin position="1"/>
        <end position="57"/>
    </location>
</feature>
<dbReference type="Proteomes" id="UP000335636">
    <property type="component" value="Unassembled WGS sequence"/>
</dbReference>
<organism evidence="2 3">
    <name type="scientific">Marmota monax</name>
    <name type="common">Woodchuck</name>
    <dbReference type="NCBI Taxonomy" id="9995"/>
    <lineage>
        <taxon>Eukaryota</taxon>
        <taxon>Metazoa</taxon>
        <taxon>Chordata</taxon>
        <taxon>Craniata</taxon>
        <taxon>Vertebrata</taxon>
        <taxon>Euteleostomi</taxon>
        <taxon>Mammalia</taxon>
        <taxon>Eutheria</taxon>
        <taxon>Euarchontoglires</taxon>
        <taxon>Glires</taxon>
        <taxon>Rodentia</taxon>
        <taxon>Sciuromorpha</taxon>
        <taxon>Sciuridae</taxon>
        <taxon>Xerinae</taxon>
        <taxon>Marmotini</taxon>
        <taxon>Marmota</taxon>
    </lineage>
</organism>
<proteinExistence type="predicted"/>
<evidence type="ECO:0000313" key="2">
    <source>
        <dbReference type="EMBL" id="VTJ80470.1"/>
    </source>
</evidence>
<accession>A0A5E4CGL3</accession>
<dbReference type="EMBL" id="CABDUW010001298">
    <property type="protein sequence ID" value="VTJ80470.1"/>
    <property type="molecule type" value="Genomic_DNA"/>
</dbReference>
<gene>
    <name evidence="2" type="ORF">MONAX_5E008418</name>
</gene>
<dbReference type="AlphaFoldDB" id="A0A5E4CGL3"/>
<comment type="caution">
    <text evidence="2">The sequence shown here is derived from an EMBL/GenBank/DDBJ whole genome shotgun (WGS) entry which is preliminary data.</text>
</comment>
<protein>
    <submittedName>
        <fullName evidence="2">Uncharacterized protein</fullName>
    </submittedName>
</protein>
<sequence>MTFQAPVDPGSTTRTWSGRGSREGKSQQPHEGVRLASWKATPPPASPLSPVAGGRAQ</sequence>
<keyword evidence="3" id="KW-1185">Reference proteome</keyword>
<evidence type="ECO:0000313" key="3">
    <source>
        <dbReference type="Proteomes" id="UP000335636"/>
    </source>
</evidence>
<feature type="non-terminal residue" evidence="2">
    <location>
        <position position="57"/>
    </location>
</feature>